<sequence length="352" mass="40607">MSSERKLQLPKISKIFKKKTKSVKMSTNPSEINNNVSGSGLEKNIENLSLKDSSDFKSEKQKNIASKSETVVDMEFTSNPVTNNELVEGVEKYAERLGIKEYTENKDLWKKFYDVFGPDFVWPSTMKVGERCEVLDYIIYPEWEPTGEELARNTVEYRRLLESGTLDASQGSHILIINGKLDSYGNKISPEDDEKLEKKYPGCLYAPVVERTALIRKFLAMDDQTRKEWQSHICIRNVLNPRDEVKMASTEQNYRMIIDTGSTMTIIPYFVRQQLYNPKDGWQKLSFYPDGYGDTAKITQASREWLVCLGDGTNWSNWVRTRELYSWQRTSPNVDCGLIGYDVLQYLALQIL</sequence>
<protein>
    <submittedName>
        <fullName evidence="3">3769_t:CDS:1</fullName>
    </submittedName>
</protein>
<dbReference type="SUPFAM" id="SSF50630">
    <property type="entry name" value="Acid proteases"/>
    <property type="match status" value="1"/>
</dbReference>
<dbReference type="PROSITE" id="PS00141">
    <property type="entry name" value="ASP_PROTEASE"/>
    <property type="match status" value="1"/>
</dbReference>
<evidence type="ECO:0000313" key="3">
    <source>
        <dbReference type="EMBL" id="CAG8596584.1"/>
    </source>
</evidence>
<dbReference type="GO" id="GO:0006508">
    <property type="term" value="P:proteolysis"/>
    <property type="evidence" value="ECO:0007669"/>
    <property type="project" value="InterPro"/>
</dbReference>
<reference evidence="3" key="1">
    <citation type="submission" date="2021-06" db="EMBL/GenBank/DDBJ databases">
        <authorList>
            <person name="Kallberg Y."/>
            <person name="Tangrot J."/>
            <person name="Rosling A."/>
        </authorList>
    </citation>
    <scope>NUCLEOTIDE SEQUENCE</scope>
    <source>
        <strain evidence="3">BR232B</strain>
    </source>
</reference>
<evidence type="ECO:0000313" key="4">
    <source>
        <dbReference type="Proteomes" id="UP000789739"/>
    </source>
</evidence>
<dbReference type="InterPro" id="IPR021109">
    <property type="entry name" value="Peptidase_aspartic_dom_sf"/>
</dbReference>
<dbReference type="EMBL" id="CAJVPI010001134">
    <property type="protein sequence ID" value="CAG8596584.1"/>
    <property type="molecule type" value="Genomic_DNA"/>
</dbReference>
<keyword evidence="1" id="KW-0378">Hydrolase</keyword>
<accession>A0A9N9GEF4</accession>
<feature type="compositionally biased region" description="Polar residues" evidence="2">
    <location>
        <begin position="25"/>
        <end position="38"/>
    </location>
</feature>
<evidence type="ECO:0000256" key="2">
    <source>
        <dbReference type="SAM" id="MobiDB-lite"/>
    </source>
</evidence>
<comment type="caution">
    <text evidence="3">The sequence shown here is derived from an EMBL/GenBank/DDBJ whole genome shotgun (WGS) entry which is preliminary data.</text>
</comment>
<evidence type="ECO:0000256" key="1">
    <source>
        <dbReference type="ARBA" id="ARBA00022750"/>
    </source>
</evidence>
<keyword evidence="1" id="KW-0064">Aspartyl protease</keyword>
<keyword evidence="4" id="KW-1185">Reference proteome</keyword>
<proteinExistence type="predicted"/>
<gene>
    <name evidence="3" type="ORF">PBRASI_LOCUS7412</name>
</gene>
<keyword evidence="1" id="KW-0645">Protease</keyword>
<name>A0A9N9GEF4_9GLOM</name>
<dbReference type="OrthoDB" id="2395011at2759"/>
<dbReference type="Proteomes" id="UP000789739">
    <property type="component" value="Unassembled WGS sequence"/>
</dbReference>
<dbReference type="AlphaFoldDB" id="A0A9N9GEF4"/>
<dbReference type="GO" id="GO:0004190">
    <property type="term" value="F:aspartic-type endopeptidase activity"/>
    <property type="evidence" value="ECO:0007669"/>
    <property type="project" value="UniProtKB-KW"/>
</dbReference>
<feature type="region of interest" description="Disordered" evidence="2">
    <location>
        <begin position="20"/>
        <end position="44"/>
    </location>
</feature>
<dbReference type="InterPro" id="IPR001969">
    <property type="entry name" value="Aspartic_peptidase_AS"/>
</dbReference>
<organism evidence="3 4">
    <name type="scientific">Paraglomus brasilianum</name>
    <dbReference type="NCBI Taxonomy" id="144538"/>
    <lineage>
        <taxon>Eukaryota</taxon>
        <taxon>Fungi</taxon>
        <taxon>Fungi incertae sedis</taxon>
        <taxon>Mucoromycota</taxon>
        <taxon>Glomeromycotina</taxon>
        <taxon>Glomeromycetes</taxon>
        <taxon>Paraglomerales</taxon>
        <taxon>Paraglomeraceae</taxon>
        <taxon>Paraglomus</taxon>
    </lineage>
</organism>